<keyword evidence="2" id="KW-0813">Transport</keyword>
<feature type="domain" description="ABC transmembrane type-1" evidence="11">
    <location>
        <begin position="21"/>
        <end position="306"/>
    </location>
</feature>
<sequence length="593" mass="66628">MTKRTLKNLSRYLMHSKWWFIFALSLTLIGDVLSLLGPKLIGLSIDTMRNPHGGVDFDQLYTYVGLMVFIYCVSFIASYVSQNILLRISQKVAYSMRKDVFSHLEKMRIHYFDTHQTGDIISRISYDIDTINTSLSSDLVTILSGSVTVVVSVGMMVAISMPLSLIPFGTIIFMSFFARYRMKKVKPLFTKRSIQLGQLNGYAEDILRGHKTIKSYGQEAYFFKTFSNHNEVAGEAYYQADYQGSIMGPTVSFVNNISLSLISAFGALLYLRNALTIGNISSFVLYSRRFSGPLNEISSLVSELQSAMSAAERIFALLDEPEEIIDSDTAVHLPKDVPLGVHFDHVNFEYVKDRPVLKDLTLDVKPTQQIAIVGPTGSGKTTIINILMRFYEINAGTITINGINTKDIARESLRRSMGIVLQDSWVFCGSIYENLTYGVGDCDMDAVIEACKKSNIHDYIESLPDGYQTWIQDDALIISEGQKQLLSIARVFLSKASILILDEATSNVDTQTELMIQNAMQEVMKGRTCFIIAHRLSTIRNADEILVIQKGEIAETGDHDDLMRQKGAYFSLYASQFETQDRVVIEEKEEDVV</sequence>
<keyword evidence="13" id="KW-1185">Reference proteome</keyword>
<evidence type="ECO:0000256" key="6">
    <source>
        <dbReference type="ARBA" id="ARBA00022840"/>
    </source>
</evidence>
<evidence type="ECO:0000256" key="9">
    <source>
        <dbReference type="SAM" id="Phobius"/>
    </source>
</evidence>
<dbReference type="EMBL" id="CP013213">
    <property type="protein sequence ID" value="AMC92841.1"/>
    <property type="molecule type" value="Genomic_DNA"/>
</dbReference>
<dbReference type="InterPro" id="IPR003593">
    <property type="entry name" value="AAA+_ATPase"/>
</dbReference>
<evidence type="ECO:0000259" key="11">
    <source>
        <dbReference type="PROSITE" id="PS50929"/>
    </source>
</evidence>
<feature type="transmembrane region" description="Helical" evidence="9">
    <location>
        <begin position="61"/>
        <end position="81"/>
    </location>
</feature>
<dbReference type="GO" id="GO:0015421">
    <property type="term" value="F:ABC-type oligopeptide transporter activity"/>
    <property type="evidence" value="ECO:0007669"/>
    <property type="project" value="TreeGrafter"/>
</dbReference>
<dbReference type="PROSITE" id="PS50929">
    <property type="entry name" value="ABC_TM1F"/>
    <property type="match status" value="1"/>
</dbReference>
<keyword evidence="3" id="KW-1003">Cell membrane</keyword>
<dbReference type="CDD" id="cd18547">
    <property type="entry name" value="ABC_6TM_Tm288_like"/>
    <property type="match status" value="1"/>
</dbReference>
<keyword evidence="7 9" id="KW-1133">Transmembrane helix</keyword>
<evidence type="ECO:0000256" key="2">
    <source>
        <dbReference type="ARBA" id="ARBA00022448"/>
    </source>
</evidence>
<dbReference type="Gene3D" id="1.20.1560.10">
    <property type="entry name" value="ABC transporter type 1, transmembrane domain"/>
    <property type="match status" value="1"/>
</dbReference>
<dbReference type="InterPro" id="IPR036640">
    <property type="entry name" value="ABC1_TM_sf"/>
</dbReference>
<protein>
    <submittedName>
        <fullName evidence="12">ABC transporter</fullName>
    </submittedName>
</protein>
<feature type="domain" description="ABC transporter" evidence="10">
    <location>
        <begin position="341"/>
        <end position="575"/>
    </location>
</feature>
<evidence type="ECO:0000256" key="4">
    <source>
        <dbReference type="ARBA" id="ARBA00022692"/>
    </source>
</evidence>
<keyword evidence="4 9" id="KW-0812">Transmembrane</keyword>
<evidence type="ECO:0000259" key="10">
    <source>
        <dbReference type="PROSITE" id="PS50893"/>
    </source>
</evidence>
<feature type="transmembrane region" description="Helical" evidence="9">
    <location>
        <begin position="20"/>
        <end position="41"/>
    </location>
</feature>
<comment type="subcellular location">
    <subcellularLocation>
        <location evidence="1">Cell membrane</location>
        <topology evidence="1">Multi-pass membrane protein</topology>
    </subcellularLocation>
</comment>
<organism evidence="12 13">
    <name type="scientific">Erysipelothrix larvae</name>
    <dbReference type="NCBI Taxonomy" id="1514105"/>
    <lineage>
        <taxon>Bacteria</taxon>
        <taxon>Bacillati</taxon>
        <taxon>Bacillota</taxon>
        <taxon>Erysipelotrichia</taxon>
        <taxon>Erysipelotrichales</taxon>
        <taxon>Erysipelotrichaceae</taxon>
        <taxon>Erysipelothrix</taxon>
    </lineage>
</organism>
<dbReference type="InterPro" id="IPR027417">
    <property type="entry name" value="P-loop_NTPase"/>
</dbReference>
<dbReference type="SMART" id="SM00382">
    <property type="entry name" value="AAA"/>
    <property type="match status" value="1"/>
</dbReference>
<dbReference type="Proteomes" id="UP000063781">
    <property type="component" value="Chromosome"/>
</dbReference>
<dbReference type="STRING" id="1514105.AOC36_02220"/>
<dbReference type="InterPro" id="IPR011527">
    <property type="entry name" value="ABC1_TM_dom"/>
</dbReference>
<dbReference type="PANTHER" id="PTHR43394">
    <property type="entry name" value="ATP-DEPENDENT PERMEASE MDL1, MITOCHONDRIAL"/>
    <property type="match status" value="1"/>
</dbReference>
<evidence type="ECO:0000256" key="7">
    <source>
        <dbReference type="ARBA" id="ARBA00022989"/>
    </source>
</evidence>
<dbReference type="FunFam" id="1.20.1560.10:FF:000011">
    <property type="entry name" value="Multidrug ABC transporter ATP-binding protein"/>
    <property type="match status" value="1"/>
</dbReference>
<dbReference type="AlphaFoldDB" id="A0A0X8GYN9"/>
<dbReference type="GO" id="GO:0005886">
    <property type="term" value="C:plasma membrane"/>
    <property type="evidence" value="ECO:0007669"/>
    <property type="project" value="UniProtKB-SubCell"/>
</dbReference>
<dbReference type="KEGG" id="erl:AOC36_02220"/>
<reference evidence="12 13" key="1">
    <citation type="submission" date="2015-10" db="EMBL/GenBank/DDBJ databases">
        <title>Erysipelothrix larvae sp. LV19 isolated from the larval gut of the rhinoceros beetle, Trypoxylus dichotomus.</title>
        <authorList>
            <person name="Lim S."/>
            <person name="Kim B.-C."/>
        </authorList>
    </citation>
    <scope>NUCLEOTIDE SEQUENCE [LARGE SCALE GENOMIC DNA]</scope>
    <source>
        <strain evidence="12 13">LV19</strain>
    </source>
</reference>
<dbReference type="Pfam" id="PF00664">
    <property type="entry name" value="ABC_membrane"/>
    <property type="match status" value="1"/>
</dbReference>
<dbReference type="PROSITE" id="PS50893">
    <property type="entry name" value="ABC_TRANSPORTER_2"/>
    <property type="match status" value="1"/>
</dbReference>
<proteinExistence type="predicted"/>
<evidence type="ECO:0000256" key="1">
    <source>
        <dbReference type="ARBA" id="ARBA00004651"/>
    </source>
</evidence>
<evidence type="ECO:0000256" key="5">
    <source>
        <dbReference type="ARBA" id="ARBA00022741"/>
    </source>
</evidence>
<dbReference type="PANTHER" id="PTHR43394:SF1">
    <property type="entry name" value="ATP-BINDING CASSETTE SUB-FAMILY B MEMBER 10, MITOCHONDRIAL"/>
    <property type="match status" value="1"/>
</dbReference>
<dbReference type="GO" id="GO:0005524">
    <property type="term" value="F:ATP binding"/>
    <property type="evidence" value="ECO:0007669"/>
    <property type="project" value="UniProtKB-KW"/>
</dbReference>
<dbReference type="InterPro" id="IPR039421">
    <property type="entry name" value="Type_1_exporter"/>
</dbReference>
<evidence type="ECO:0000313" key="12">
    <source>
        <dbReference type="EMBL" id="AMC92841.1"/>
    </source>
</evidence>
<dbReference type="Pfam" id="PF00005">
    <property type="entry name" value="ABC_tran"/>
    <property type="match status" value="1"/>
</dbReference>
<dbReference type="SUPFAM" id="SSF52540">
    <property type="entry name" value="P-loop containing nucleoside triphosphate hydrolases"/>
    <property type="match status" value="1"/>
</dbReference>
<evidence type="ECO:0000313" key="13">
    <source>
        <dbReference type="Proteomes" id="UP000063781"/>
    </source>
</evidence>
<dbReference type="InterPro" id="IPR003439">
    <property type="entry name" value="ABC_transporter-like_ATP-bd"/>
</dbReference>
<gene>
    <name evidence="12" type="ORF">AOC36_02220</name>
</gene>
<dbReference type="FunFam" id="3.40.50.300:FF:000287">
    <property type="entry name" value="Multidrug ABC transporter ATP-binding protein"/>
    <property type="match status" value="1"/>
</dbReference>
<keyword evidence="8 9" id="KW-0472">Membrane</keyword>
<evidence type="ECO:0000256" key="3">
    <source>
        <dbReference type="ARBA" id="ARBA00022475"/>
    </source>
</evidence>
<dbReference type="GO" id="GO:0016887">
    <property type="term" value="F:ATP hydrolysis activity"/>
    <property type="evidence" value="ECO:0007669"/>
    <property type="project" value="InterPro"/>
</dbReference>
<accession>A0A0X8GYN9</accession>
<name>A0A0X8GYN9_9FIRM</name>
<dbReference type="Gene3D" id="3.40.50.300">
    <property type="entry name" value="P-loop containing nucleotide triphosphate hydrolases"/>
    <property type="match status" value="1"/>
</dbReference>
<dbReference type="SUPFAM" id="SSF90123">
    <property type="entry name" value="ABC transporter transmembrane region"/>
    <property type="match status" value="1"/>
</dbReference>
<dbReference type="RefSeq" id="WP_067630799.1">
    <property type="nucleotide sequence ID" value="NZ_CP013213.1"/>
</dbReference>
<evidence type="ECO:0000256" key="8">
    <source>
        <dbReference type="ARBA" id="ARBA00023136"/>
    </source>
</evidence>
<keyword evidence="5" id="KW-0547">Nucleotide-binding</keyword>
<keyword evidence="6" id="KW-0067">ATP-binding</keyword>